<evidence type="ECO:0000256" key="5">
    <source>
        <dbReference type="SAM" id="SignalP"/>
    </source>
</evidence>
<evidence type="ECO:0000313" key="7">
    <source>
        <dbReference type="EMBL" id="CAA6828983.1"/>
    </source>
</evidence>
<feature type="signal peptide" evidence="5">
    <location>
        <begin position="1"/>
        <end position="28"/>
    </location>
</feature>
<dbReference type="InterPro" id="IPR036909">
    <property type="entry name" value="Cyt_c-like_dom_sf"/>
</dbReference>
<accession>A0A6S6UM09</accession>
<reference evidence="7" key="1">
    <citation type="submission" date="2020-01" db="EMBL/GenBank/DDBJ databases">
        <authorList>
            <person name="Meier V. D."/>
            <person name="Meier V D."/>
        </authorList>
    </citation>
    <scope>NUCLEOTIDE SEQUENCE</scope>
    <source>
        <strain evidence="7">HLG_WM_MAG_09</strain>
    </source>
</reference>
<dbReference type="PROSITE" id="PS51007">
    <property type="entry name" value="CYTC"/>
    <property type="match status" value="1"/>
</dbReference>
<keyword evidence="2 4" id="KW-0479">Metal-binding</keyword>
<keyword evidence="3 4" id="KW-0408">Iron</keyword>
<dbReference type="Gene3D" id="1.10.760.10">
    <property type="entry name" value="Cytochrome c-like domain"/>
    <property type="match status" value="1"/>
</dbReference>
<dbReference type="GO" id="GO:0046872">
    <property type="term" value="F:metal ion binding"/>
    <property type="evidence" value="ECO:0007669"/>
    <property type="project" value="UniProtKB-KW"/>
</dbReference>
<name>A0A6S6UM09_9GAMM</name>
<feature type="chain" id="PRO_5027818633" evidence="5">
    <location>
        <begin position="29"/>
        <end position="126"/>
    </location>
</feature>
<feature type="domain" description="Cytochrome c" evidence="6">
    <location>
        <begin position="37"/>
        <end position="126"/>
    </location>
</feature>
<dbReference type="GO" id="GO:0020037">
    <property type="term" value="F:heme binding"/>
    <property type="evidence" value="ECO:0007669"/>
    <property type="project" value="InterPro"/>
</dbReference>
<evidence type="ECO:0000256" key="1">
    <source>
        <dbReference type="ARBA" id="ARBA00022617"/>
    </source>
</evidence>
<gene>
    <name evidence="7" type="ORF">HELGO_WM52054</name>
</gene>
<evidence type="ECO:0000256" key="4">
    <source>
        <dbReference type="PROSITE-ProRule" id="PRU00433"/>
    </source>
</evidence>
<dbReference type="AlphaFoldDB" id="A0A6S6UM09"/>
<evidence type="ECO:0000259" key="6">
    <source>
        <dbReference type="PROSITE" id="PS51007"/>
    </source>
</evidence>
<evidence type="ECO:0000256" key="2">
    <source>
        <dbReference type="ARBA" id="ARBA00022723"/>
    </source>
</evidence>
<evidence type="ECO:0000256" key="3">
    <source>
        <dbReference type="ARBA" id="ARBA00023004"/>
    </source>
</evidence>
<dbReference type="NCBIfam" id="TIGR04485">
    <property type="entry name" value="thiosulf_SoxX"/>
    <property type="match status" value="1"/>
</dbReference>
<proteinExistence type="predicted"/>
<dbReference type="SUPFAM" id="SSF46626">
    <property type="entry name" value="Cytochrome c"/>
    <property type="match status" value="1"/>
</dbReference>
<keyword evidence="1 4" id="KW-0349">Heme</keyword>
<protein>
    <submittedName>
        <fullName evidence="7">Sulfur oxidation protein SoxX</fullName>
    </submittedName>
</protein>
<dbReference type="InterPro" id="IPR030999">
    <property type="entry name" value="Thiosulf_SoxX"/>
</dbReference>
<keyword evidence="5" id="KW-0732">Signal</keyword>
<dbReference type="EMBL" id="CACVAT010000488">
    <property type="protein sequence ID" value="CAA6828983.1"/>
    <property type="molecule type" value="Genomic_DNA"/>
</dbReference>
<dbReference type="InterPro" id="IPR009056">
    <property type="entry name" value="Cyt_c-like_dom"/>
</dbReference>
<dbReference type="Pfam" id="PF13442">
    <property type="entry name" value="Cytochrome_CBB3"/>
    <property type="match status" value="1"/>
</dbReference>
<sequence>MRKLFRMLTLSASVVTLTVVAGMSASQAADEAKVSEEALAKGKEITFNQSKGNCLACHMITGGELPGNIGPPLIAMKARFPDRAVLREQIADARIKNPNTIMIPFGPHQVISEEEIDLVTDYVHSL</sequence>
<dbReference type="GO" id="GO:0009055">
    <property type="term" value="F:electron transfer activity"/>
    <property type="evidence" value="ECO:0007669"/>
    <property type="project" value="InterPro"/>
</dbReference>
<organism evidence="7">
    <name type="scientific">uncultured Thiotrichaceae bacterium</name>
    <dbReference type="NCBI Taxonomy" id="298394"/>
    <lineage>
        <taxon>Bacteria</taxon>
        <taxon>Pseudomonadati</taxon>
        <taxon>Pseudomonadota</taxon>
        <taxon>Gammaproteobacteria</taxon>
        <taxon>Thiotrichales</taxon>
        <taxon>Thiotrichaceae</taxon>
        <taxon>environmental samples</taxon>
    </lineage>
</organism>